<sequence>MSWPQRPTHVEIASADFENFPPMEFLRTAVHRSTSTSSAPPDTLFDLQLLLKSIPQLFYTYTKIMFDLPNAKRVRREDILSRASSTSRSPSPQPESANSDAQQRLAELLNLDTFIADQQETTGEATQPGEEIKGEREAGEEEEQEFEFRLFSVPAAPKTQSQAQATNSSADGNDEKAPGAQKLRIRLRSPTPEAGEGRFVNPFRGWGYYFSTPTLSGVKVDEDPQLEVRKKQFADVAVSGDDMLSWARVSWPGCHLPWRVIRLNRQHTKLPKESNDATIIAYNTESEIKTPKSHKKPGKKRRLQLRKRVKAAEQAKETEAEKRNRKNRERKIKRRQKAREIKAATAAATGQPLPVEMDEDVSSQEGDN</sequence>
<protein>
    <submittedName>
        <fullName evidence="1">Uncharacterized protein</fullName>
    </submittedName>
</protein>
<comment type="caution">
    <text evidence="1">The sequence shown here is derived from an EMBL/GenBank/DDBJ whole genome shotgun (WGS) entry which is preliminary data.</text>
</comment>
<organism evidence="1 2">
    <name type="scientific">Aspergillus melleus</name>
    <dbReference type="NCBI Taxonomy" id="138277"/>
    <lineage>
        <taxon>Eukaryota</taxon>
        <taxon>Fungi</taxon>
        <taxon>Dikarya</taxon>
        <taxon>Ascomycota</taxon>
        <taxon>Pezizomycotina</taxon>
        <taxon>Eurotiomycetes</taxon>
        <taxon>Eurotiomycetidae</taxon>
        <taxon>Eurotiales</taxon>
        <taxon>Aspergillaceae</taxon>
        <taxon>Aspergillus</taxon>
        <taxon>Aspergillus subgen. Circumdati</taxon>
    </lineage>
</organism>
<evidence type="ECO:0000313" key="1">
    <source>
        <dbReference type="EMBL" id="KAK1149230.1"/>
    </source>
</evidence>
<gene>
    <name evidence="1" type="ORF">N8T08_006450</name>
</gene>
<keyword evidence="2" id="KW-1185">Reference proteome</keyword>
<dbReference type="Proteomes" id="UP001177260">
    <property type="component" value="Unassembled WGS sequence"/>
</dbReference>
<accession>A0ACC3BF61</accession>
<reference evidence="1 2" key="1">
    <citation type="journal article" date="2023" name="ACS Omega">
        <title>Identification of the Neoaspergillic Acid Biosynthesis Gene Cluster by Establishing an In Vitro CRISPR-Ribonucleoprotein Genetic System in Aspergillus melleus.</title>
        <authorList>
            <person name="Yuan B."/>
            <person name="Grau M.F."/>
            <person name="Murata R.M."/>
            <person name="Torok T."/>
            <person name="Venkateswaran K."/>
            <person name="Stajich J.E."/>
            <person name="Wang C.C.C."/>
        </authorList>
    </citation>
    <scope>NUCLEOTIDE SEQUENCE [LARGE SCALE GENOMIC DNA]</scope>
    <source>
        <strain evidence="1 2">IMV 1140</strain>
    </source>
</reference>
<dbReference type="EMBL" id="JAOPJF010000004">
    <property type="protein sequence ID" value="KAK1149230.1"/>
    <property type="molecule type" value="Genomic_DNA"/>
</dbReference>
<proteinExistence type="predicted"/>
<name>A0ACC3BF61_9EURO</name>
<evidence type="ECO:0000313" key="2">
    <source>
        <dbReference type="Proteomes" id="UP001177260"/>
    </source>
</evidence>